<dbReference type="EMBL" id="CP179265">
    <property type="protein sequence ID" value="XOU13283.1"/>
    <property type="molecule type" value="Genomic_DNA"/>
</dbReference>
<evidence type="ECO:0000313" key="2">
    <source>
        <dbReference type="Proteomes" id="UP001305787"/>
    </source>
</evidence>
<name>A0ACD5G6C6_BORAD</name>
<accession>A0ACD5G6C6</accession>
<protein>
    <submittedName>
        <fullName evidence="1">Uncharacterized protein</fullName>
    </submittedName>
</protein>
<gene>
    <name evidence="1" type="ORF">QIA45_05275</name>
</gene>
<sequence>MFARSNHDFVNAYKDLQKEISERHRAISKMPYEQQDKALKVLNAAINEKIKAFIKNTKKVLKL</sequence>
<dbReference type="Proteomes" id="UP001305787">
    <property type="component" value="Plasmid lp28-8"/>
</dbReference>
<organism evidence="1 2">
    <name type="scientific">Borrelia andersonii</name>
    <name type="common">Borreliella andersonii</name>
    <dbReference type="NCBI Taxonomy" id="42109"/>
    <lineage>
        <taxon>Bacteria</taxon>
        <taxon>Pseudomonadati</taxon>
        <taxon>Spirochaetota</taxon>
        <taxon>Spirochaetia</taxon>
        <taxon>Spirochaetales</taxon>
        <taxon>Borreliaceae</taxon>
        <taxon>Borreliella</taxon>
    </lineage>
</organism>
<reference evidence="1" key="1">
    <citation type="submission" date="2024-11" db="EMBL/GenBank/DDBJ databases">
        <title>Sequencing of Borrelia variable plasmids from multiple Borrelia sensu lato isolates.</title>
        <authorList>
            <person name="Mongodin E.F."/>
            <person name="Rudenko N."/>
            <person name="Fraser C.M."/>
            <person name="Schutzer S."/>
            <person name="Luft B."/>
            <person name="Morgan R."/>
            <person name="Casjens S."/>
            <person name="Qiu W."/>
        </authorList>
    </citation>
    <scope>NUCLEOTIDE SEQUENCE</scope>
    <source>
        <strain evidence="1">21038</strain>
    </source>
</reference>
<proteinExistence type="predicted"/>
<keyword evidence="1" id="KW-0614">Plasmid</keyword>
<geneLocation type="plasmid" evidence="1 2">
    <name>lp28-8</name>
</geneLocation>
<keyword evidence="2" id="KW-1185">Reference proteome</keyword>
<evidence type="ECO:0000313" key="1">
    <source>
        <dbReference type="EMBL" id="XOU13283.1"/>
    </source>
</evidence>